<dbReference type="AlphaFoldDB" id="A0A6N2R974"/>
<dbReference type="RefSeq" id="WP_070607390.1">
    <property type="nucleotide sequence ID" value="NZ_CACRSW010000002.1"/>
</dbReference>
<evidence type="ECO:0000313" key="2">
    <source>
        <dbReference type="EMBL" id="VYS77653.1"/>
    </source>
</evidence>
<dbReference type="InterPro" id="IPR010359">
    <property type="entry name" value="IrrE_HExxH"/>
</dbReference>
<gene>
    <name evidence="2" type="ORF">AVLFYP127_01292</name>
</gene>
<dbReference type="PANTHER" id="PTHR43236:SF2">
    <property type="entry name" value="BLL0069 PROTEIN"/>
    <property type="match status" value="1"/>
</dbReference>
<name>A0A6N2R974_9FIRM</name>
<dbReference type="Pfam" id="PF06114">
    <property type="entry name" value="Peptidase_M78"/>
    <property type="match status" value="1"/>
</dbReference>
<dbReference type="Gene3D" id="1.10.10.2910">
    <property type="match status" value="1"/>
</dbReference>
<dbReference type="InterPro" id="IPR052345">
    <property type="entry name" value="Rad_response_metalloprotease"/>
</dbReference>
<organism evidence="2">
    <name type="scientific">Anaerococcus vaginalis</name>
    <dbReference type="NCBI Taxonomy" id="33037"/>
    <lineage>
        <taxon>Bacteria</taxon>
        <taxon>Bacillati</taxon>
        <taxon>Bacillota</taxon>
        <taxon>Tissierellia</taxon>
        <taxon>Tissierellales</taxon>
        <taxon>Peptoniphilaceae</taxon>
        <taxon>Anaerococcus</taxon>
    </lineage>
</organism>
<accession>A0A6N2R974</accession>
<sequence>MSSIAVDIQPEIINWALNQTNKENIDGKLLENIIKWLDGTKSPTFNQIEEFSKKSCIPLGYFFLEKPPKEKINLIDYRTIDSVDLIDPSRDLIDTVFEMETIQDWMATYRQEMGFDKCVFLGLSKEQDNPIEIAKLIRSYLETPIKWYKSTDSVTDSFKYWRNLLNQTGVVVMMNGVVRNNTHRTLNTNEFRAFAMANDWAPLIFINASDTHGARLFSLLHEATHIALGTSDLFNDRQNTDTVVSSVETLCNAVAAELLVPNEEFIIEWNKLKTTKNDYNKFSEIAGVFHCGVTVIARRAFDNKFIDFSTYKKMADYMIDKYNKNKKNKSGKGGNYYSTIASRLDKSLVRAICESISIGRTSYTEAFRLTNTNKKTFPNVVNKVGGVSNW</sequence>
<protein>
    <recommendedName>
        <fullName evidence="1">IrrE N-terminal-like domain-containing protein</fullName>
    </recommendedName>
</protein>
<reference evidence="2" key="1">
    <citation type="submission" date="2019-11" db="EMBL/GenBank/DDBJ databases">
        <authorList>
            <person name="Feng L."/>
        </authorList>
    </citation>
    <scope>NUCLEOTIDE SEQUENCE</scope>
    <source>
        <strain evidence="2">AvaginalisLFYP127</strain>
    </source>
</reference>
<proteinExistence type="predicted"/>
<dbReference type="EMBL" id="CACRSW010000002">
    <property type="protein sequence ID" value="VYS77653.1"/>
    <property type="molecule type" value="Genomic_DNA"/>
</dbReference>
<dbReference type="PANTHER" id="PTHR43236">
    <property type="entry name" value="ANTITOXIN HIGA1"/>
    <property type="match status" value="1"/>
</dbReference>
<evidence type="ECO:0000259" key="1">
    <source>
        <dbReference type="Pfam" id="PF06114"/>
    </source>
</evidence>
<feature type="domain" description="IrrE N-terminal-like" evidence="1">
    <location>
        <begin position="169"/>
        <end position="300"/>
    </location>
</feature>